<sequence length="68" mass="7763">HHLKLILVYLKKRLDIKIKSIYLYSMKKLAVVLAFVVLVFASSCTSYTCPTYAKVDVEKNNAMPEEAL</sequence>
<name>A0A3B0V6A9_9ZZZZ</name>
<dbReference type="EMBL" id="UOES01000263">
    <property type="protein sequence ID" value="VAW27574.1"/>
    <property type="molecule type" value="Genomic_DNA"/>
</dbReference>
<reference evidence="1" key="1">
    <citation type="submission" date="2018-06" db="EMBL/GenBank/DDBJ databases">
        <authorList>
            <person name="Zhirakovskaya E."/>
        </authorList>
    </citation>
    <scope>NUCLEOTIDE SEQUENCE</scope>
</reference>
<feature type="non-terminal residue" evidence="1">
    <location>
        <position position="1"/>
    </location>
</feature>
<organism evidence="1">
    <name type="scientific">hydrothermal vent metagenome</name>
    <dbReference type="NCBI Taxonomy" id="652676"/>
    <lineage>
        <taxon>unclassified sequences</taxon>
        <taxon>metagenomes</taxon>
        <taxon>ecological metagenomes</taxon>
    </lineage>
</organism>
<evidence type="ECO:0000313" key="1">
    <source>
        <dbReference type="EMBL" id="VAW27574.1"/>
    </source>
</evidence>
<accession>A0A3B0V6A9</accession>
<gene>
    <name evidence="1" type="ORF">MNBD_BACTEROID06-751</name>
</gene>
<dbReference type="AlphaFoldDB" id="A0A3B0V6A9"/>
<protein>
    <submittedName>
        <fullName evidence="1">Uncharacterized protein</fullName>
    </submittedName>
</protein>
<proteinExistence type="predicted"/>